<sequence>MERNNIGSSGITTGVLKRSPVLVTNADRCASIDRKLKPRCFTYNVAVPPLHLITLRLCYHNIVTHISNSY</sequence>
<evidence type="ECO:0000313" key="1">
    <source>
        <dbReference type="Proteomes" id="UP000095283"/>
    </source>
</evidence>
<dbReference type="WBParaSite" id="Hba_11609">
    <property type="protein sequence ID" value="Hba_11609"/>
    <property type="gene ID" value="Hba_11609"/>
</dbReference>
<organism evidence="1 2">
    <name type="scientific">Heterorhabditis bacteriophora</name>
    <name type="common">Entomopathogenic nematode worm</name>
    <dbReference type="NCBI Taxonomy" id="37862"/>
    <lineage>
        <taxon>Eukaryota</taxon>
        <taxon>Metazoa</taxon>
        <taxon>Ecdysozoa</taxon>
        <taxon>Nematoda</taxon>
        <taxon>Chromadorea</taxon>
        <taxon>Rhabditida</taxon>
        <taxon>Rhabditina</taxon>
        <taxon>Rhabditomorpha</taxon>
        <taxon>Strongyloidea</taxon>
        <taxon>Heterorhabditidae</taxon>
        <taxon>Heterorhabditis</taxon>
    </lineage>
</organism>
<reference evidence="2" key="1">
    <citation type="submission" date="2016-11" db="UniProtKB">
        <authorList>
            <consortium name="WormBaseParasite"/>
        </authorList>
    </citation>
    <scope>IDENTIFICATION</scope>
</reference>
<name>A0A1I7X2B0_HETBA</name>
<dbReference type="Proteomes" id="UP000095283">
    <property type="component" value="Unplaced"/>
</dbReference>
<protein>
    <submittedName>
        <fullName evidence="2">Ovule protein</fullName>
    </submittedName>
</protein>
<accession>A0A1I7X2B0</accession>
<proteinExistence type="predicted"/>
<evidence type="ECO:0000313" key="2">
    <source>
        <dbReference type="WBParaSite" id="Hba_11609"/>
    </source>
</evidence>
<dbReference type="AlphaFoldDB" id="A0A1I7X2B0"/>
<keyword evidence="1" id="KW-1185">Reference proteome</keyword>